<dbReference type="Gene3D" id="3.30.1700.10">
    <property type="entry name" value="lpxc deacetylase, domain 2"/>
    <property type="match status" value="1"/>
</dbReference>
<evidence type="ECO:0000256" key="8">
    <source>
        <dbReference type="ARBA" id="ARBA00022801"/>
    </source>
</evidence>
<evidence type="ECO:0000256" key="10">
    <source>
        <dbReference type="ARBA" id="ARBA00023098"/>
    </source>
</evidence>
<protein>
    <recommendedName>
        <fullName evidence="4 12">UDP-3-O-acyl-N-acetylglucosamine deacetylase</fullName>
        <shortName evidence="12">UDP-3-O-acyl-GlcNAc deacetylase</shortName>
        <ecNumber evidence="4 12">3.5.1.108</ecNumber>
    </recommendedName>
    <alternativeName>
        <fullName evidence="12">UDP-3-O-[R-3-hydroxymyristoyl]-N-acetylglucosamine deacetylase</fullName>
    </alternativeName>
</protein>
<keyword evidence="8 12" id="KW-0378">Hydrolase</keyword>
<dbReference type="SUPFAM" id="SSF54211">
    <property type="entry name" value="Ribosomal protein S5 domain 2-like"/>
    <property type="match status" value="2"/>
</dbReference>
<evidence type="ECO:0000256" key="2">
    <source>
        <dbReference type="ARBA" id="ARBA00002923"/>
    </source>
</evidence>
<feature type="active site" description="Proton donor" evidence="12">
    <location>
        <position position="266"/>
    </location>
</feature>
<gene>
    <name evidence="12 13" type="primary">lpxC</name>
    <name evidence="13" type="ORF">DAMNIGENAA_24040</name>
</gene>
<keyword evidence="14" id="KW-1185">Reference proteome</keyword>
<dbReference type="PANTHER" id="PTHR33694:SF1">
    <property type="entry name" value="UDP-3-O-ACYL-N-ACETYLGLUCOSAMINE DEACETYLASE 1, MITOCHONDRIAL-RELATED"/>
    <property type="match status" value="1"/>
</dbReference>
<evidence type="ECO:0000256" key="3">
    <source>
        <dbReference type="ARBA" id="ARBA00005002"/>
    </source>
</evidence>
<dbReference type="InterPro" id="IPR020568">
    <property type="entry name" value="Ribosomal_Su5_D2-typ_SF"/>
</dbReference>
<keyword evidence="7 12" id="KW-0479">Metal-binding</keyword>
<dbReference type="GO" id="GO:0046872">
    <property type="term" value="F:metal ion binding"/>
    <property type="evidence" value="ECO:0007669"/>
    <property type="project" value="UniProtKB-KW"/>
</dbReference>
<keyword evidence="6 12" id="KW-0441">Lipid A biosynthesis</keyword>
<feature type="binding site" evidence="12">
    <location>
        <position position="239"/>
    </location>
    <ligand>
        <name>Zn(2+)</name>
        <dbReference type="ChEBI" id="CHEBI:29105"/>
    </ligand>
</feature>
<dbReference type="EC" id="3.5.1.108" evidence="4 12"/>
<evidence type="ECO:0000256" key="12">
    <source>
        <dbReference type="HAMAP-Rule" id="MF_00388"/>
    </source>
</evidence>
<dbReference type="GO" id="GO:0016020">
    <property type="term" value="C:membrane"/>
    <property type="evidence" value="ECO:0007669"/>
    <property type="project" value="GOC"/>
</dbReference>
<evidence type="ECO:0000256" key="11">
    <source>
        <dbReference type="ARBA" id="ARBA00024535"/>
    </source>
</evidence>
<comment type="pathway">
    <text evidence="3 12">Glycolipid biosynthesis; lipid IV(A) biosynthesis; lipid IV(A) from (3R)-3-hydroxytetradecanoyl-[acyl-carrier-protein] and UDP-N-acetyl-alpha-D-glucosamine: step 2/6.</text>
</comment>
<dbReference type="InterPro" id="IPR011334">
    <property type="entry name" value="UDP-acyl_GlcNac_deAcase_C"/>
</dbReference>
<dbReference type="Proteomes" id="UP001144372">
    <property type="component" value="Unassembled WGS sequence"/>
</dbReference>
<dbReference type="EMBL" id="BSDR01000001">
    <property type="protein sequence ID" value="GLI34971.1"/>
    <property type="molecule type" value="Genomic_DNA"/>
</dbReference>
<keyword evidence="10 12" id="KW-0443">Lipid metabolism</keyword>
<evidence type="ECO:0000256" key="4">
    <source>
        <dbReference type="ARBA" id="ARBA00012745"/>
    </source>
</evidence>
<accession>A0A9W6FU80</accession>
<keyword evidence="5 12" id="KW-0444">Lipid biosynthesis</keyword>
<dbReference type="Gene3D" id="3.30.230.20">
    <property type="entry name" value="lpxc deacetylase, domain 1"/>
    <property type="match status" value="1"/>
</dbReference>
<proteinExistence type="inferred from homology"/>
<dbReference type="InterPro" id="IPR015870">
    <property type="entry name" value="UDP-acyl_N-AcGlcN_deAcase_N"/>
</dbReference>
<evidence type="ECO:0000256" key="6">
    <source>
        <dbReference type="ARBA" id="ARBA00022556"/>
    </source>
</evidence>
<evidence type="ECO:0000256" key="7">
    <source>
        <dbReference type="ARBA" id="ARBA00022723"/>
    </source>
</evidence>
<comment type="similarity">
    <text evidence="12">Belongs to the LpxC family.</text>
</comment>
<dbReference type="RefSeq" id="WP_281794467.1">
    <property type="nucleotide sequence ID" value="NZ_BSDR01000001.1"/>
</dbReference>
<dbReference type="NCBIfam" id="TIGR00325">
    <property type="entry name" value="lpxC"/>
    <property type="match status" value="1"/>
</dbReference>
<reference evidence="13" key="1">
    <citation type="submission" date="2022-12" db="EMBL/GenBank/DDBJ databases">
        <title>Reference genome sequencing for broad-spectrum identification of bacterial and archaeal isolates by mass spectrometry.</title>
        <authorList>
            <person name="Sekiguchi Y."/>
            <person name="Tourlousse D.M."/>
        </authorList>
    </citation>
    <scope>NUCLEOTIDE SEQUENCE</scope>
    <source>
        <strain evidence="13">ASRB1</strain>
    </source>
</reference>
<name>A0A9W6FU80_9BACT</name>
<comment type="cofactor">
    <cofactor evidence="1 12">
        <name>Zn(2+)</name>
        <dbReference type="ChEBI" id="CHEBI:29105"/>
    </cofactor>
</comment>
<feature type="binding site" evidence="12">
    <location>
        <position position="243"/>
    </location>
    <ligand>
        <name>Zn(2+)</name>
        <dbReference type="ChEBI" id="CHEBI:29105"/>
    </ligand>
</feature>
<organism evidence="13 14">
    <name type="scientific">Desulforhabdus amnigena</name>
    <dbReference type="NCBI Taxonomy" id="40218"/>
    <lineage>
        <taxon>Bacteria</taxon>
        <taxon>Pseudomonadati</taxon>
        <taxon>Thermodesulfobacteriota</taxon>
        <taxon>Syntrophobacteria</taxon>
        <taxon>Syntrophobacterales</taxon>
        <taxon>Syntrophobacteraceae</taxon>
        <taxon>Desulforhabdus</taxon>
    </lineage>
</organism>
<dbReference type="GO" id="GO:0103117">
    <property type="term" value="F:UDP-3-O-acyl-N-acetylglucosamine deacetylase activity"/>
    <property type="evidence" value="ECO:0007669"/>
    <property type="project" value="UniProtKB-UniRule"/>
</dbReference>
<keyword evidence="9 12" id="KW-0862">Zinc</keyword>
<evidence type="ECO:0000256" key="1">
    <source>
        <dbReference type="ARBA" id="ARBA00001947"/>
    </source>
</evidence>
<dbReference type="Pfam" id="PF03331">
    <property type="entry name" value="LpxC"/>
    <property type="match status" value="1"/>
</dbReference>
<dbReference type="PANTHER" id="PTHR33694">
    <property type="entry name" value="UDP-3-O-ACYL-N-ACETYLGLUCOSAMINE DEACETYLASE 1, MITOCHONDRIAL-RELATED"/>
    <property type="match status" value="1"/>
</dbReference>
<dbReference type="AlphaFoldDB" id="A0A9W6FU80"/>
<evidence type="ECO:0000256" key="9">
    <source>
        <dbReference type="ARBA" id="ARBA00022833"/>
    </source>
</evidence>
<evidence type="ECO:0000313" key="13">
    <source>
        <dbReference type="EMBL" id="GLI34971.1"/>
    </source>
</evidence>
<comment type="catalytic activity">
    <reaction evidence="11 12">
        <text>a UDP-3-O-[(3R)-3-hydroxyacyl]-N-acetyl-alpha-D-glucosamine + H2O = a UDP-3-O-[(3R)-3-hydroxyacyl]-alpha-D-glucosamine + acetate</text>
        <dbReference type="Rhea" id="RHEA:67816"/>
        <dbReference type="ChEBI" id="CHEBI:15377"/>
        <dbReference type="ChEBI" id="CHEBI:30089"/>
        <dbReference type="ChEBI" id="CHEBI:137740"/>
        <dbReference type="ChEBI" id="CHEBI:173225"/>
        <dbReference type="EC" id="3.5.1.108"/>
    </reaction>
</comment>
<evidence type="ECO:0000256" key="5">
    <source>
        <dbReference type="ARBA" id="ARBA00022516"/>
    </source>
</evidence>
<dbReference type="GO" id="GO:0009245">
    <property type="term" value="P:lipid A biosynthetic process"/>
    <property type="evidence" value="ECO:0007669"/>
    <property type="project" value="UniProtKB-UniRule"/>
</dbReference>
<dbReference type="HAMAP" id="MF_00388">
    <property type="entry name" value="LpxC"/>
    <property type="match status" value="1"/>
</dbReference>
<comment type="caution">
    <text evidence="13">The sequence shown here is derived from an EMBL/GenBank/DDBJ whole genome shotgun (WGS) entry which is preliminary data.</text>
</comment>
<comment type="function">
    <text evidence="2 12">Catalyzes the hydrolysis of UDP-3-O-myristoyl-N-acetylglucosamine to form UDP-3-O-myristoylglucosamine and acetate, the committed step in lipid A biosynthesis.</text>
</comment>
<evidence type="ECO:0000313" key="14">
    <source>
        <dbReference type="Proteomes" id="UP001144372"/>
    </source>
</evidence>
<dbReference type="InterPro" id="IPR004463">
    <property type="entry name" value="UDP-acyl_GlcNac_deAcase"/>
</dbReference>
<feature type="binding site" evidence="12">
    <location>
        <position position="82"/>
    </location>
    <ligand>
        <name>Zn(2+)</name>
        <dbReference type="ChEBI" id="CHEBI:29105"/>
    </ligand>
</feature>
<sequence>MNYKFCRQRTTEREVRCKGIGLHSGAKVSMKLKPAPANYGVRFRRVDMSGSPTIIAHYHHVVDTMLATRIGFNGVTVSTVEHLMAALLGSGVDNVLVELDGPEVPIFDGSAAHYLDLVQEAGTREQGVPCQYLKIERPFYVQEGDSYIKAVPSEHLRVRYTIDFPHRLVGRQEYSWDFDTDTFRKDIARARTFGFLKDVQKLQSMGLAQGGSLDNAVVFDDYRILNRDGFRYSNECVRHKILDFVGDLALTGMRMVGNFEVHKAGHALHNRFLKQLMTKPGYFTVLTPAAIPTCFFPSAAIPTFLDPLQQVVKPL</sequence>